<dbReference type="Proteomes" id="UP000324800">
    <property type="component" value="Unassembled WGS sequence"/>
</dbReference>
<feature type="non-terminal residue" evidence="1">
    <location>
        <position position="1"/>
    </location>
</feature>
<accession>A0A5J4QJL5</accession>
<gene>
    <name evidence="1" type="ORF">EZS28_054604</name>
</gene>
<dbReference type="EMBL" id="SNRW01045354">
    <property type="protein sequence ID" value="KAA6321061.1"/>
    <property type="molecule type" value="Genomic_DNA"/>
</dbReference>
<dbReference type="AlphaFoldDB" id="A0A5J4QJL5"/>
<proteinExistence type="predicted"/>
<reference evidence="1 2" key="1">
    <citation type="submission" date="2019-03" db="EMBL/GenBank/DDBJ databases">
        <title>Single cell metagenomics reveals metabolic interactions within the superorganism composed of flagellate Streblomastix strix and complex community of Bacteroidetes bacteria on its surface.</title>
        <authorList>
            <person name="Treitli S.C."/>
            <person name="Kolisko M."/>
            <person name="Husnik F."/>
            <person name="Keeling P."/>
            <person name="Hampl V."/>
        </authorList>
    </citation>
    <scope>NUCLEOTIDE SEQUENCE [LARGE SCALE GENOMIC DNA]</scope>
    <source>
        <strain evidence="1">ST1C</strain>
    </source>
</reference>
<organism evidence="1 2">
    <name type="scientific">Streblomastix strix</name>
    <dbReference type="NCBI Taxonomy" id="222440"/>
    <lineage>
        <taxon>Eukaryota</taxon>
        <taxon>Metamonada</taxon>
        <taxon>Preaxostyla</taxon>
        <taxon>Oxymonadida</taxon>
        <taxon>Streblomastigidae</taxon>
        <taxon>Streblomastix</taxon>
    </lineage>
</organism>
<protein>
    <submittedName>
        <fullName evidence="1">Uncharacterized protein</fullName>
    </submittedName>
</protein>
<evidence type="ECO:0000313" key="1">
    <source>
        <dbReference type="EMBL" id="KAA6321061.1"/>
    </source>
</evidence>
<evidence type="ECO:0000313" key="2">
    <source>
        <dbReference type="Proteomes" id="UP000324800"/>
    </source>
</evidence>
<sequence length="96" mass="11076">IESDNINVHVLALKQLLNIILDNRENKDIALKYKLYPILNKFAGNIVKNEEFVLSTTILHVIGVRNSIDDQSILVEVATYLQMKNNRKQQVMLQKD</sequence>
<name>A0A5J4QJL5_9EUKA</name>
<comment type="caution">
    <text evidence="1">The sequence shown here is derived from an EMBL/GenBank/DDBJ whole genome shotgun (WGS) entry which is preliminary data.</text>
</comment>